<dbReference type="FunFam" id="1.10.225.10:FF:000002">
    <property type="entry name" value="prosaposin isoform X2"/>
    <property type="match status" value="2"/>
</dbReference>
<evidence type="ECO:0000256" key="3">
    <source>
        <dbReference type="ARBA" id="ARBA00022525"/>
    </source>
</evidence>
<evidence type="ECO:0000256" key="12">
    <source>
        <dbReference type="SAM" id="SignalP"/>
    </source>
</evidence>
<evidence type="ECO:0000256" key="9">
    <source>
        <dbReference type="ARBA" id="ARBA00037221"/>
    </source>
</evidence>
<dbReference type="Pfam" id="PF05184">
    <property type="entry name" value="SapB_1"/>
    <property type="match status" value="3"/>
</dbReference>
<keyword evidence="4" id="KW-0305">Gaseous exchange</keyword>
<dbReference type="SMART" id="SM00741">
    <property type="entry name" value="SapB"/>
    <property type="match status" value="6"/>
</dbReference>
<comment type="caution">
    <text evidence="15">The sequence shown here is derived from an EMBL/GenBank/DDBJ whole genome shotgun (WGS) entry which is preliminary data.</text>
</comment>
<sequence>MKGSQLLLAVFAAVCFVYVDGSLLGARQCTYGPSYWCTSLKNAKECNAVKHCIQTVWEKKQLPEDNDDICKICKEMVKEARDTLTSNETQEELREVFEGSCKLLPCKIIRDECIHLADDFIPELIDTLASQMNPQMVCATAGLCNSRRVDKMLLTCKSEENEITAELPQSLVPVNDNGEVQHPQPGDCDDCKKFITDTIRLVKTHSKAELMDHLMAVCGQLSSLSDGCMMLVEANFDGIYNFLTQELSPDGFCHLVSMCEDTIPLSRRKSYLDRTGDEPCDFCVAIVRHWKDVLTANTTEIEFKEILEGLCKQSGKYAAECLSLVDQYYLPLYNLIMQELAPKEVCSAVGLCGAKKIFGQHQVPVWSMLAPRDTLPLNIDLPAVDADSNERIPFSRLTPALKVEDPQQPRLIGVNESMSLTISMDEEEVGAPVALPRVKLTKAGINVNPIGQNGFVGAAAKKDDQMCVMCEFAIHFLQNMLEQKDTREDIEQAVENLCDLMPKSIAEQCEDYVEAYGDQVIEMLDQEMDPKVICPLLGLCPAPSNEAPTPGHAVEEPVEDDVSCVMCEYAMEQLDEMIKDDKTEDSIKHALENLCSKLPKSIKGECKFFVDLYTDKIIQLLLDDLTPDQVCTALHLCKTKVPELPHLNPSHQLPVSRLFVPALSPASTVEDSENKFGKQSKVCVLCEFAMVQIDNMLVSNATEEPILTSTIIYIYMPKVMAKDAIIFNLQYMRILMKIVLKSSNFYKLCSNIAFYKISSYDSLRVGVLNNVNLDKCEVCEVVVDYVDQELKTEDVQVSLDTILEEVCKILPKEPKKFCRTMIEVYGPYLANLLAELGNSKAVCQSITMCPKPNHLPLLGAQKCTWGPSYWCQTKMHANACNAVEHCTEKVWMDQEPAI</sequence>
<evidence type="ECO:0000313" key="15">
    <source>
        <dbReference type="EMBL" id="CAL4060457.1"/>
    </source>
</evidence>
<dbReference type="GO" id="GO:0005764">
    <property type="term" value="C:lysosome"/>
    <property type="evidence" value="ECO:0007669"/>
    <property type="project" value="InterPro"/>
</dbReference>
<keyword evidence="7" id="KW-1015">Disulfide bond</keyword>
<dbReference type="InterPro" id="IPR051428">
    <property type="entry name" value="Sphingo_Act-Surfact_Prot"/>
</dbReference>
<feature type="domain" description="Saposin B-type" evidence="13">
    <location>
        <begin position="772"/>
        <end position="853"/>
    </location>
</feature>
<dbReference type="GO" id="GO:0016020">
    <property type="term" value="C:membrane"/>
    <property type="evidence" value="ECO:0007669"/>
    <property type="project" value="GOC"/>
</dbReference>
<comment type="subcellular location">
    <subcellularLocation>
        <location evidence="1">Secreted</location>
        <location evidence="1">Extracellular space</location>
        <location evidence="1">Surface film</location>
    </subcellularLocation>
</comment>
<keyword evidence="16" id="KW-1185">Reference proteome</keyword>
<evidence type="ECO:0000256" key="6">
    <source>
        <dbReference type="ARBA" id="ARBA00022737"/>
    </source>
</evidence>
<feature type="signal peptide" evidence="12">
    <location>
        <begin position="1"/>
        <end position="21"/>
    </location>
</feature>
<feature type="domain" description="Saposin B-type" evidence="13">
    <location>
        <begin position="560"/>
        <end position="641"/>
    </location>
</feature>
<feature type="non-terminal residue" evidence="15">
    <location>
        <position position="898"/>
    </location>
</feature>
<evidence type="ECO:0000256" key="11">
    <source>
        <dbReference type="ARBA" id="ARBA00041785"/>
    </source>
</evidence>
<dbReference type="InterPro" id="IPR011001">
    <property type="entry name" value="Saposin-like"/>
</dbReference>
<dbReference type="InterPro" id="IPR003119">
    <property type="entry name" value="SAP_A"/>
</dbReference>
<feature type="domain" description="Saposin B-type" evidence="13">
    <location>
        <begin position="463"/>
        <end position="544"/>
    </location>
</feature>
<evidence type="ECO:0000256" key="10">
    <source>
        <dbReference type="ARBA" id="ARBA00041094"/>
    </source>
</evidence>
<accession>A0AAV2PJN6</accession>
<feature type="domain" description="Saposin A-type" evidence="14">
    <location>
        <begin position="856"/>
        <end position="896"/>
    </location>
</feature>
<dbReference type="PANTHER" id="PTHR11480:SF3">
    <property type="entry name" value="BCDNA.GH08312"/>
    <property type="match status" value="1"/>
</dbReference>
<dbReference type="InterPro" id="IPR007856">
    <property type="entry name" value="SapB_1"/>
</dbReference>
<dbReference type="PANTHER" id="PTHR11480">
    <property type="entry name" value="SAPOSIN-RELATED"/>
    <property type="match status" value="1"/>
</dbReference>
<name>A0AAV2PJN6_MEGNR</name>
<dbReference type="PROSITE" id="PS50015">
    <property type="entry name" value="SAP_B"/>
    <property type="match status" value="6"/>
</dbReference>
<dbReference type="Pfam" id="PF02199">
    <property type="entry name" value="SapA"/>
    <property type="match status" value="2"/>
</dbReference>
<dbReference type="InterPro" id="IPR008138">
    <property type="entry name" value="SapB_2"/>
</dbReference>
<dbReference type="PROSITE" id="PS51110">
    <property type="entry name" value="SAP_A"/>
    <property type="match status" value="2"/>
</dbReference>
<keyword evidence="2" id="KW-0767">Surface film</keyword>
<proteinExistence type="predicted"/>
<keyword evidence="8" id="KW-0325">Glycoprotein</keyword>
<dbReference type="GO" id="GO:0007585">
    <property type="term" value="P:respiratory gaseous exchange by respiratory system"/>
    <property type="evidence" value="ECO:0007669"/>
    <property type="project" value="UniProtKB-KW"/>
</dbReference>
<evidence type="ECO:0000256" key="2">
    <source>
        <dbReference type="ARBA" id="ARBA00022439"/>
    </source>
</evidence>
<feature type="domain" description="Saposin B-type" evidence="13">
    <location>
        <begin position="276"/>
        <end position="356"/>
    </location>
</feature>
<evidence type="ECO:0000313" key="16">
    <source>
        <dbReference type="Proteomes" id="UP001497623"/>
    </source>
</evidence>
<dbReference type="InterPro" id="IPR008139">
    <property type="entry name" value="SaposinB_dom"/>
</dbReference>
<feature type="domain" description="Saposin B-type" evidence="13">
    <location>
        <begin position="66"/>
        <end position="148"/>
    </location>
</feature>
<keyword evidence="5 12" id="KW-0732">Signal</keyword>
<dbReference type="Proteomes" id="UP001497623">
    <property type="component" value="Unassembled WGS sequence"/>
</dbReference>
<dbReference type="InterPro" id="IPR008373">
    <property type="entry name" value="Saposin"/>
</dbReference>
<evidence type="ECO:0000259" key="14">
    <source>
        <dbReference type="PROSITE" id="PS51110"/>
    </source>
</evidence>
<dbReference type="GO" id="GO:0006665">
    <property type="term" value="P:sphingolipid metabolic process"/>
    <property type="evidence" value="ECO:0007669"/>
    <property type="project" value="InterPro"/>
</dbReference>
<dbReference type="EMBL" id="CAXKWB010000367">
    <property type="protein sequence ID" value="CAL4060457.1"/>
    <property type="molecule type" value="Genomic_DNA"/>
</dbReference>
<keyword evidence="3" id="KW-0964">Secreted</keyword>
<dbReference type="Pfam" id="PF03489">
    <property type="entry name" value="SapB_2"/>
    <property type="match status" value="4"/>
</dbReference>
<evidence type="ECO:0000256" key="7">
    <source>
        <dbReference type="ARBA" id="ARBA00023157"/>
    </source>
</evidence>
<dbReference type="SUPFAM" id="SSF47862">
    <property type="entry name" value="Saposin"/>
    <property type="match status" value="6"/>
</dbReference>
<comment type="function">
    <text evidence="9">Pulmonary surfactant-associated proteins promote alveolar stability by lowering the surface tension at the air-liquid interface in the peripheral air spaces. SP-B increases the collapse pressure of palmitic acid to nearly 70 millinewtons per meter.</text>
</comment>
<dbReference type="PRINTS" id="PR01797">
    <property type="entry name" value="SAPOSIN"/>
</dbReference>
<dbReference type="Gene3D" id="1.10.225.10">
    <property type="entry name" value="Saposin-like"/>
    <property type="match status" value="7"/>
</dbReference>
<dbReference type="SMART" id="SM00162">
    <property type="entry name" value="SAPA"/>
    <property type="match status" value="2"/>
</dbReference>
<reference evidence="15 16" key="1">
    <citation type="submission" date="2024-05" db="EMBL/GenBank/DDBJ databases">
        <authorList>
            <person name="Wallberg A."/>
        </authorList>
    </citation>
    <scope>NUCLEOTIDE SEQUENCE [LARGE SCALE GENOMIC DNA]</scope>
</reference>
<keyword evidence="6" id="KW-0677">Repeat</keyword>
<dbReference type="FunFam" id="1.10.225.10:FF:000008">
    <property type="entry name" value="Pulmonary surfactant-associated protein B"/>
    <property type="match status" value="1"/>
</dbReference>
<dbReference type="AlphaFoldDB" id="A0AAV2PJN6"/>
<evidence type="ECO:0000256" key="5">
    <source>
        <dbReference type="ARBA" id="ARBA00022729"/>
    </source>
</evidence>
<dbReference type="GO" id="GO:0005576">
    <property type="term" value="C:extracellular region"/>
    <property type="evidence" value="ECO:0007669"/>
    <property type="project" value="UniProtKB-SubCell"/>
</dbReference>
<evidence type="ECO:0000256" key="4">
    <source>
        <dbReference type="ARBA" id="ARBA00022713"/>
    </source>
</evidence>
<evidence type="ECO:0000256" key="8">
    <source>
        <dbReference type="ARBA" id="ARBA00023180"/>
    </source>
</evidence>
<gene>
    <name evidence="15" type="ORF">MNOR_LOCUS1385</name>
</gene>
<organism evidence="15 16">
    <name type="scientific">Meganyctiphanes norvegica</name>
    <name type="common">Northern krill</name>
    <name type="synonym">Thysanopoda norvegica</name>
    <dbReference type="NCBI Taxonomy" id="48144"/>
    <lineage>
        <taxon>Eukaryota</taxon>
        <taxon>Metazoa</taxon>
        <taxon>Ecdysozoa</taxon>
        <taxon>Arthropoda</taxon>
        <taxon>Crustacea</taxon>
        <taxon>Multicrustacea</taxon>
        <taxon>Malacostraca</taxon>
        <taxon>Eumalacostraca</taxon>
        <taxon>Eucarida</taxon>
        <taxon>Euphausiacea</taxon>
        <taxon>Euphausiidae</taxon>
        <taxon>Meganyctiphanes</taxon>
    </lineage>
</organism>
<feature type="domain" description="Saposin B-type" evidence="13">
    <location>
        <begin position="184"/>
        <end position="263"/>
    </location>
</feature>
<evidence type="ECO:0000256" key="1">
    <source>
        <dbReference type="ARBA" id="ARBA00004364"/>
    </source>
</evidence>
<feature type="chain" id="PRO_5043371201" description="Pulmonary surfactant-associated protein B" evidence="12">
    <location>
        <begin position="22"/>
        <end position="898"/>
    </location>
</feature>
<feature type="domain" description="Saposin A-type" evidence="14">
    <location>
        <begin position="22"/>
        <end position="62"/>
    </location>
</feature>
<evidence type="ECO:0000259" key="13">
    <source>
        <dbReference type="PROSITE" id="PS50015"/>
    </source>
</evidence>
<protein>
    <recommendedName>
        <fullName evidence="10">Pulmonary surfactant-associated protein B</fullName>
    </recommendedName>
    <alternativeName>
        <fullName evidence="11">Pulmonary surfactant-associated proteolipid SPL(Phe)</fullName>
    </alternativeName>
</protein>